<gene>
    <name evidence="1" type="ORF">FHS68_002131</name>
</gene>
<protein>
    <submittedName>
        <fullName evidence="1">Uncharacterized protein</fullName>
    </submittedName>
</protein>
<organism evidence="1 2">
    <name type="scientific">Dyadobacter arcticus</name>
    <dbReference type="NCBI Taxonomy" id="1078754"/>
    <lineage>
        <taxon>Bacteria</taxon>
        <taxon>Pseudomonadati</taxon>
        <taxon>Bacteroidota</taxon>
        <taxon>Cytophagia</taxon>
        <taxon>Cytophagales</taxon>
        <taxon>Spirosomataceae</taxon>
        <taxon>Dyadobacter</taxon>
    </lineage>
</organism>
<sequence>MFYSLSTQAKTVIERLQLHFIDLALGIDKFKQGCRLQADRLVY</sequence>
<evidence type="ECO:0000313" key="2">
    <source>
        <dbReference type="Proteomes" id="UP001179181"/>
    </source>
</evidence>
<proteinExistence type="predicted"/>
<accession>A0ABX0UJ53</accession>
<dbReference type="EMBL" id="JAASQJ010000002">
    <property type="protein sequence ID" value="NIJ52961.1"/>
    <property type="molecule type" value="Genomic_DNA"/>
</dbReference>
<keyword evidence="2" id="KW-1185">Reference proteome</keyword>
<reference evidence="1 2" key="1">
    <citation type="submission" date="2020-03" db="EMBL/GenBank/DDBJ databases">
        <title>Genomic Encyclopedia of Type Strains, Phase IV (KMG-IV): sequencing the most valuable type-strain genomes for metagenomic binning, comparative biology and taxonomic classification.</title>
        <authorList>
            <person name="Goeker M."/>
        </authorList>
    </citation>
    <scope>NUCLEOTIDE SEQUENCE [LARGE SCALE GENOMIC DNA]</scope>
    <source>
        <strain evidence="1 2">DSM 102865</strain>
    </source>
</reference>
<name>A0ABX0UJ53_9BACT</name>
<evidence type="ECO:0000313" key="1">
    <source>
        <dbReference type="EMBL" id="NIJ52961.1"/>
    </source>
</evidence>
<dbReference type="Proteomes" id="UP001179181">
    <property type="component" value="Unassembled WGS sequence"/>
</dbReference>
<comment type="caution">
    <text evidence="1">The sequence shown here is derived from an EMBL/GenBank/DDBJ whole genome shotgun (WGS) entry which is preliminary data.</text>
</comment>